<keyword evidence="4" id="KW-1185">Reference proteome</keyword>
<organism evidence="2 5">
    <name type="scientific">Halococcus dombrowskii</name>
    <dbReference type="NCBI Taxonomy" id="179637"/>
    <lineage>
        <taxon>Archaea</taxon>
        <taxon>Methanobacteriati</taxon>
        <taxon>Methanobacteriota</taxon>
        <taxon>Stenosarchaea group</taxon>
        <taxon>Halobacteria</taxon>
        <taxon>Halobacteriales</taxon>
        <taxon>Halococcaceae</taxon>
        <taxon>Halococcus</taxon>
    </lineage>
</organism>
<evidence type="ECO:0000313" key="4">
    <source>
        <dbReference type="Proteomes" id="UP000830542"/>
    </source>
</evidence>
<dbReference type="SUPFAM" id="SSF53474">
    <property type="entry name" value="alpha/beta-Hydrolases"/>
    <property type="match status" value="1"/>
</dbReference>
<feature type="domain" description="AB hydrolase-1" evidence="1">
    <location>
        <begin position="27"/>
        <end position="256"/>
    </location>
</feature>
<sequence length="271" mass="30430">MPESSETATERYRLRPETVVTDRGEGPAIVFAHGTLMDRTMYDPQIDALSDDYRTVAYDLRARTDQCATEYDLYDLADDADALTDALDIDTFVLCGMSMGGFMALRFAKRYPEQLAGVVLIDAIAEPHTDEEREQYRQMAAQIRADGAFADHLVDVAKNQLFGATTLEENPGLVEHWTERWRTYPPEGFYREMHSWLDRPDFTGELSAIDVPVLSVHGAEDVSLEPERTESMLDALPNARQELIPKAGHSSNTENPEAATAAIRSFLEDVY</sequence>
<dbReference type="InterPro" id="IPR029058">
    <property type="entry name" value="AB_hydrolase_fold"/>
</dbReference>
<dbReference type="Gene3D" id="3.40.50.1820">
    <property type="entry name" value="alpha/beta hydrolase"/>
    <property type="match status" value="1"/>
</dbReference>
<gene>
    <name evidence="2" type="ORF">GCM10008985_17180</name>
    <name evidence="3" type="ORF">MUK72_12980</name>
</gene>
<evidence type="ECO:0000313" key="2">
    <source>
        <dbReference type="EMBL" id="GAA0461251.1"/>
    </source>
</evidence>
<dbReference type="Pfam" id="PF00561">
    <property type="entry name" value="Abhydrolase_1"/>
    <property type="match status" value="1"/>
</dbReference>
<evidence type="ECO:0000313" key="5">
    <source>
        <dbReference type="Proteomes" id="UP001500962"/>
    </source>
</evidence>
<keyword evidence="2" id="KW-0378">Hydrolase</keyword>
<dbReference type="InterPro" id="IPR000073">
    <property type="entry name" value="AB_hydrolase_1"/>
</dbReference>
<reference evidence="2" key="3">
    <citation type="submission" date="2023-12" db="EMBL/GenBank/DDBJ databases">
        <authorList>
            <person name="Sun Q."/>
            <person name="Inoue M."/>
        </authorList>
    </citation>
    <scope>NUCLEOTIDE SEQUENCE</scope>
    <source>
        <strain evidence="2">JCM 12289</strain>
    </source>
</reference>
<dbReference type="AlphaFoldDB" id="A0AAV3SF83"/>
<accession>A0AAV3SF83</accession>
<dbReference type="EMBL" id="BAAADN010000026">
    <property type="protein sequence ID" value="GAA0461251.1"/>
    <property type="molecule type" value="Genomic_DNA"/>
</dbReference>
<dbReference type="GeneID" id="71762778"/>
<dbReference type="RefSeq" id="WP_244701609.1">
    <property type="nucleotide sequence ID" value="NZ_BAAADN010000026.1"/>
</dbReference>
<evidence type="ECO:0000259" key="1">
    <source>
        <dbReference type="Pfam" id="PF00561"/>
    </source>
</evidence>
<dbReference type="EMBL" id="CP095005">
    <property type="protein sequence ID" value="UOO94872.1"/>
    <property type="molecule type" value="Genomic_DNA"/>
</dbReference>
<dbReference type="InterPro" id="IPR050266">
    <property type="entry name" value="AB_hydrolase_sf"/>
</dbReference>
<evidence type="ECO:0000313" key="3">
    <source>
        <dbReference type="EMBL" id="UOO94872.1"/>
    </source>
</evidence>
<name>A0AAV3SF83_HALDO</name>
<reference evidence="3" key="2">
    <citation type="submission" date="2022-04" db="EMBL/GenBank/DDBJ databases">
        <title>Sequencing and genomic assembly of Halococcus dombrowskii.</title>
        <authorList>
            <person name="Lim S.W."/>
            <person name="MacLea K.S."/>
        </authorList>
    </citation>
    <scope>NUCLEOTIDE SEQUENCE</scope>
    <source>
        <strain evidence="3">H4</strain>
    </source>
</reference>
<dbReference type="Proteomes" id="UP000830542">
    <property type="component" value="Chromosome"/>
</dbReference>
<dbReference type="KEGG" id="hdo:MUK72_12980"/>
<dbReference type="Proteomes" id="UP001500962">
    <property type="component" value="Unassembled WGS sequence"/>
</dbReference>
<reference evidence="2" key="1">
    <citation type="journal article" date="2014" name="Int. J. Syst. Evol. Microbiol.">
        <title>Complete genome sequence of Corynebacterium casei LMG S-19264T (=DSM 44701T), isolated from a smear-ripened cheese.</title>
        <authorList>
            <consortium name="US DOE Joint Genome Institute (JGI-PGF)"/>
            <person name="Walter F."/>
            <person name="Albersmeier A."/>
            <person name="Kalinowski J."/>
            <person name="Ruckert C."/>
        </authorList>
    </citation>
    <scope>NUCLEOTIDE SEQUENCE</scope>
    <source>
        <strain evidence="2">JCM 12289</strain>
    </source>
</reference>
<dbReference type="PRINTS" id="PR00111">
    <property type="entry name" value="ABHYDROLASE"/>
</dbReference>
<dbReference type="PANTHER" id="PTHR43798">
    <property type="entry name" value="MONOACYLGLYCEROL LIPASE"/>
    <property type="match status" value="1"/>
</dbReference>
<proteinExistence type="predicted"/>
<dbReference type="GO" id="GO:0016787">
    <property type="term" value="F:hydrolase activity"/>
    <property type="evidence" value="ECO:0007669"/>
    <property type="project" value="UniProtKB-KW"/>
</dbReference>
<protein>
    <submittedName>
        <fullName evidence="2">Alpha/beta fold hydrolase</fullName>
    </submittedName>
    <submittedName>
        <fullName evidence="3">Alpha/beta hydrolase</fullName>
    </submittedName>
</protein>